<dbReference type="SMART" id="SM01080">
    <property type="entry name" value="CHASE2"/>
    <property type="match status" value="1"/>
</dbReference>
<feature type="compositionally biased region" description="Basic and acidic residues" evidence="1">
    <location>
        <begin position="552"/>
        <end position="568"/>
    </location>
</feature>
<keyword evidence="2" id="KW-0472">Membrane</keyword>
<evidence type="ECO:0000256" key="1">
    <source>
        <dbReference type="SAM" id="MobiDB-lite"/>
    </source>
</evidence>
<feature type="region of interest" description="Disordered" evidence="1">
    <location>
        <begin position="514"/>
        <end position="615"/>
    </location>
</feature>
<dbReference type="PROSITE" id="PS50096">
    <property type="entry name" value="IQ"/>
    <property type="match status" value="1"/>
</dbReference>
<sequence length="615" mass="68775">MSKIFNQIRSAKAQLSQLYKPSVAFARSVLIATAAVTLSLMGARQLGILESVELNAYDQMVRLRPDESPDSRLLIVGITESDIQRLKQWPISDRKIAEILQKLEKLQPRVIGLDVLRDVPLGEGREELTKVLSRSDRTIGVCLVTDGSADSPGSPPPPGIPKDRIGFADFGVDQGGVVRRALLFMKPPTIEGNLVAEKHLCNDNSQVLFSFNLQLALRYLKPEKIYPKLASDKSLWLGKTQFKQLSANDGGYKNVDVRGYQILINYRARKKVANQVKLMDILEGKIDPNLVKDKIVMIGYTSETVKDFFYTPYSAGKNENQFMPGIVTHAQVVSQILSGVLDNRPLFWFWPKWVEILWISGWSIVGGTLAWRMTHPTRLTLTFLAMLGVCFIICFGIFLLGGWVPVAAPALALIATGGSIVSADRFNKSGYGKVISAQIKQVFKVEIDQAKKDEEVAEITQSQFFKDLQKKKDQFKASKKEISAKEPLPATEIIVGSTELQNTESQPDDYLNQLQQKAQQQKRRPPLTEAEKDSQNAVNVEGLKNDSGSETESEKNSENALIVDKKNNDSAMETEADGELTYLQAKARDMRSRKSAKNRIKEQKNQDLEDKERKD</sequence>
<evidence type="ECO:0000256" key="2">
    <source>
        <dbReference type="SAM" id="Phobius"/>
    </source>
</evidence>
<accession>A0A2G4EUX5</accession>
<name>A0A2G4EUX5_9CYAN</name>
<reference evidence="4" key="1">
    <citation type="submission" date="2017-10" db="EMBL/GenBank/DDBJ databases">
        <title>Draft genome sequence of the planktic cyanobacteria Tychonema bourrellyi isolated from alpine lentic freshwater.</title>
        <authorList>
            <person name="Tett A."/>
            <person name="Armanini F."/>
            <person name="Asnicar F."/>
            <person name="Boscaini A."/>
            <person name="Pasolli E."/>
            <person name="Zolfo M."/>
            <person name="Donati C."/>
            <person name="Salmaso N."/>
            <person name="Segata N."/>
        </authorList>
    </citation>
    <scope>NUCLEOTIDE SEQUENCE</scope>
    <source>
        <strain evidence="4">FEM_GT703</strain>
    </source>
</reference>
<dbReference type="Proteomes" id="UP000226442">
    <property type="component" value="Unassembled WGS sequence"/>
</dbReference>
<dbReference type="EMBL" id="NXIB02000212">
    <property type="protein sequence ID" value="PHX53334.1"/>
    <property type="molecule type" value="Genomic_DNA"/>
</dbReference>
<dbReference type="RefSeq" id="WP_096829893.1">
    <property type="nucleotide sequence ID" value="NZ_NXIB02000212.1"/>
</dbReference>
<evidence type="ECO:0000313" key="5">
    <source>
        <dbReference type="Proteomes" id="UP000226442"/>
    </source>
</evidence>
<dbReference type="InterPro" id="IPR007890">
    <property type="entry name" value="CHASE2"/>
</dbReference>
<dbReference type="AlphaFoldDB" id="A0A2G4EUX5"/>
<organism evidence="4 5">
    <name type="scientific">Tychonema bourrellyi FEM_GT703</name>
    <dbReference type="NCBI Taxonomy" id="2040638"/>
    <lineage>
        <taxon>Bacteria</taxon>
        <taxon>Bacillati</taxon>
        <taxon>Cyanobacteriota</taxon>
        <taxon>Cyanophyceae</taxon>
        <taxon>Oscillatoriophycideae</taxon>
        <taxon>Oscillatoriales</taxon>
        <taxon>Microcoleaceae</taxon>
        <taxon>Tychonema</taxon>
    </lineage>
</organism>
<keyword evidence="2" id="KW-1133">Transmembrane helix</keyword>
<gene>
    <name evidence="4" type="ORF">CP500_022030</name>
</gene>
<evidence type="ECO:0000259" key="3">
    <source>
        <dbReference type="SMART" id="SM01080"/>
    </source>
</evidence>
<proteinExistence type="predicted"/>
<evidence type="ECO:0000313" key="4">
    <source>
        <dbReference type="EMBL" id="PHX53334.1"/>
    </source>
</evidence>
<keyword evidence="5" id="KW-1185">Reference proteome</keyword>
<feature type="domain" description="CHASE2" evidence="3">
    <location>
        <begin position="49"/>
        <end position="369"/>
    </location>
</feature>
<keyword evidence="2" id="KW-0812">Transmembrane</keyword>
<dbReference type="Pfam" id="PF05226">
    <property type="entry name" value="CHASE2"/>
    <property type="match status" value="1"/>
</dbReference>
<comment type="caution">
    <text evidence="4">The sequence shown here is derived from an EMBL/GenBank/DDBJ whole genome shotgun (WGS) entry which is preliminary data.</text>
</comment>
<dbReference type="OrthoDB" id="337251at2"/>
<feature type="transmembrane region" description="Helical" evidence="2">
    <location>
        <begin position="379"/>
        <end position="400"/>
    </location>
</feature>
<feature type="compositionally biased region" description="Basic and acidic residues" evidence="1">
    <location>
        <begin position="599"/>
        <end position="615"/>
    </location>
</feature>
<protein>
    <submittedName>
        <fullName evidence="4">CHASE2 domain-containing protein</fullName>
    </submittedName>
</protein>